<dbReference type="SUPFAM" id="SSF141868">
    <property type="entry name" value="EAL domain-like"/>
    <property type="match status" value="1"/>
</dbReference>
<gene>
    <name evidence="2" type="ordered locus">XALc_1211</name>
</gene>
<dbReference type="Pfam" id="PF01590">
    <property type="entry name" value="GAF"/>
    <property type="match status" value="1"/>
</dbReference>
<dbReference type="SMART" id="SM00052">
    <property type="entry name" value="EAL"/>
    <property type="match status" value="1"/>
</dbReference>
<dbReference type="InterPro" id="IPR043128">
    <property type="entry name" value="Rev_trsase/Diguanyl_cyclase"/>
</dbReference>
<dbReference type="GO" id="GO:0071111">
    <property type="term" value="F:cyclic-guanylate-specific phosphodiesterase activity"/>
    <property type="evidence" value="ECO:0007669"/>
    <property type="project" value="InterPro"/>
</dbReference>
<dbReference type="CDD" id="cd01948">
    <property type="entry name" value="EAL"/>
    <property type="match status" value="1"/>
</dbReference>
<dbReference type="Pfam" id="PF00990">
    <property type="entry name" value="GGDEF"/>
    <property type="match status" value="1"/>
</dbReference>
<dbReference type="Gene3D" id="3.30.450.40">
    <property type="match status" value="1"/>
</dbReference>
<dbReference type="KEGG" id="xal:XALC_1211"/>
<dbReference type="AlphaFoldDB" id="D2U9Z2"/>
<evidence type="ECO:0000313" key="2">
    <source>
        <dbReference type="EMBL" id="CBA15721.1"/>
    </source>
</evidence>
<protein>
    <recommendedName>
        <fullName evidence="1">EAL domain-containing protein</fullName>
    </recommendedName>
</protein>
<dbReference type="InterPro" id="IPR000160">
    <property type="entry name" value="GGDEF_dom"/>
</dbReference>
<reference evidence="2 3" key="1">
    <citation type="journal article" date="2009" name="BMC Genomics">
        <title>The complete genome sequence of Xanthomonas albilineans provides new insights into the reductive genome evolution of the xylem-limited Xanthomonadaceae.</title>
        <authorList>
            <person name="Pieretti I."/>
            <person name="Royer M."/>
            <person name="Barbe V."/>
            <person name="Carrere S."/>
            <person name="Koebnik R."/>
            <person name="Cociancich S."/>
            <person name="Couloux A."/>
            <person name="Darrasse A."/>
            <person name="Gouzy J."/>
            <person name="Jacques M.A."/>
            <person name="Lauber E."/>
            <person name="Manceau C."/>
            <person name="Mangenot S."/>
            <person name="Poussier S."/>
            <person name="Segurens B."/>
            <person name="Szurek B."/>
            <person name="Verdier V."/>
            <person name="Arlat M."/>
            <person name="Rott P."/>
        </authorList>
    </citation>
    <scope>NUCLEOTIDE SEQUENCE [LARGE SCALE GENOMIC DNA]</scope>
    <source>
        <strain evidence="3">GPE PC73 / CFBP 7063</strain>
    </source>
</reference>
<dbReference type="InterPro" id="IPR035919">
    <property type="entry name" value="EAL_sf"/>
</dbReference>
<evidence type="ECO:0000259" key="1">
    <source>
        <dbReference type="PROSITE" id="PS50883"/>
    </source>
</evidence>
<dbReference type="RefSeq" id="WP_012915725.1">
    <property type="nucleotide sequence ID" value="NC_013722.1"/>
</dbReference>
<dbReference type="PANTHER" id="PTHR33121">
    <property type="entry name" value="CYCLIC DI-GMP PHOSPHODIESTERASE PDEF"/>
    <property type="match status" value="1"/>
</dbReference>
<dbReference type="STRING" id="380358.XALC_1211"/>
<name>D2U9Z2_XANAP</name>
<dbReference type="InterPro" id="IPR050706">
    <property type="entry name" value="Cyclic-di-GMP_PDE-like"/>
</dbReference>
<evidence type="ECO:0000313" key="3">
    <source>
        <dbReference type="Proteomes" id="UP000001890"/>
    </source>
</evidence>
<dbReference type="PANTHER" id="PTHR33121:SF19">
    <property type="entry name" value="CYCLIC DI-GMP PHOSPHODIESTERASE PA2567"/>
    <property type="match status" value="1"/>
</dbReference>
<dbReference type="EMBL" id="FP565176">
    <property type="protein sequence ID" value="CBA15721.1"/>
    <property type="molecule type" value="Genomic_DNA"/>
</dbReference>
<dbReference type="PATRIC" id="fig|29447.3.peg.1211"/>
<dbReference type="InterPro" id="IPR029787">
    <property type="entry name" value="Nucleotide_cyclase"/>
</dbReference>
<dbReference type="SMART" id="SM00267">
    <property type="entry name" value="GGDEF"/>
    <property type="match status" value="1"/>
</dbReference>
<dbReference type="GeneID" id="57876526"/>
<dbReference type="Gene3D" id="3.30.70.270">
    <property type="match status" value="1"/>
</dbReference>
<dbReference type="SUPFAM" id="SSF55073">
    <property type="entry name" value="Nucleotide cyclase"/>
    <property type="match status" value="1"/>
</dbReference>
<organism evidence="2 3">
    <name type="scientific">Xanthomonas albilineans (strain GPE PC73 / CFBP 7063)</name>
    <dbReference type="NCBI Taxonomy" id="380358"/>
    <lineage>
        <taxon>Bacteria</taxon>
        <taxon>Pseudomonadati</taxon>
        <taxon>Pseudomonadota</taxon>
        <taxon>Gammaproteobacteria</taxon>
        <taxon>Lysobacterales</taxon>
        <taxon>Lysobacteraceae</taxon>
        <taxon>Xanthomonas</taxon>
    </lineage>
</organism>
<keyword evidence="3" id="KW-1185">Reference proteome</keyword>
<dbReference type="Proteomes" id="UP000001890">
    <property type="component" value="Chromosome"/>
</dbReference>
<dbReference type="InterPro" id="IPR003018">
    <property type="entry name" value="GAF"/>
</dbReference>
<feature type="domain" description="EAL" evidence="1">
    <location>
        <begin position="338"/>
        <end position="592"/>
    </location>
</feature>
<dbReference type="SUPFAM" id="SSF55781">
    <property type="entry name" value="GAF domain-like"/>
    <property type="match status" value="1"/>
</dbReference>
<dbReference type="eggNOG" id="COG2200">
    <property type="taxonomic scope" value="Bacteria"/>
</dbReference>
<dbReference type="PROSITE" id="PS50883">
    <property type="entry name" value="EAL"/>
    <property type="match status" value="1"/>
</dbReference>
<proteinExistence type="predicted"/>
<dbReference type="Gene3D" id="3.20.20.450">
    <property type="entry name" value="EAL domain"/>
    <property type="match status" value="1"/>
</dbReference>
<accession>D2U9Z2</accession>
<sequence>MSIFPPPTLLDEPTRLNVLQQLCLLDTPADLVFDLITQLAARHLKVPIAMVSLVDERRQWFKSKIGVDTAETPRSQAFCAYTIQSTELLVVLDAREDPRFRDSALVTGPPFVRFYAGAPLLMADGANLGALCVVDTEPRQDFDESSRKTLEDLRDILMIRIDALRNAGFIDPLTQLPNRLRFNEDLTMWLSLQGTQQHNTAVAVDVCGTKYFREMVKALGWEYAEGYLLSSRDRLVQALDGIPLYRIDTTTFVFVIEGSDEDKLAQWCDRVCDAFTLAIEHQGIPHVATPSLGAVYLDGGLSANHTLRSLTTAVDMARQRGLRWSLYELSHDANQRSAFRILAALPEALSAHGQLSLHYQPRVSMHSGACTGVEALLRWEHPLLGAVAPNNFIPLAEKTALMPQITAWVLQTGIAQAALWQQRGHRFAVSLNVSAVDLEQADFITNLRSLLAQHALAPGAIEIEFTESAMIRHPQRVAEQLQQISALGVKIAIDDFGTGYSNLGYLKSIPAHALKIDQSFIRTLPASRSDSVLVPAMIRLGHDFGQQVVAEGIESETVYQMLRDWGCDEGQGYWIAKPMSAAALDAWLATPWHGA</sequence>
<dbReference type="InterPro" id="IPR029016">
    <property type="entry name" value="GAF-like_dom_sf"/>
</dbReference>
<dbReference type="Pfam" id="PF00563">
    <property type="entry name" value="EAL"/>
    <property type="match status" value="1"/>
</dbReference>
<dbReference type="InterPro" id="IPR001633">
    <property type="entry name" value="EAL_dom"/>
</dbReference>